<dbReference type="InterPro" id="IPR036503">
    <property type="entry name" value="Ald_Fedxn_OxRdtase_N_sf"/>
</dbReference>
<dbReference type="InterPro" id="IPR001203">
    <property type="entry name" value="OxRdtase_Ald_Fedxn_C"/>
</dbReference>
<protein>
    <submittedName>
        <fullName evidence="10">Tungsten-containing aldehyde:ferredoxin oxidoreductase (EC)</fullName>
        <ecNumber evidence="10">1.2.7.5</ecNumber>
    </submittedName>
</protein>
<dbReference type="EMBL" id="CACVAV010000292">
    <property type="protein sequence ID" value="CAA6818675.1"/>
    <property type="molecule type" value="Genomic_DNA"/>
</dbReference>
<name>A0A6S6TH36_9GAMM</name>
<keyword evidence="3" id="KW-0004">4Fe-4S</keyword>
<dbReference type="Pfam" id="PF01314">
    <property type="entry name" value="AFOR_C"/>
    <property type="match status" value="1"/>
</dbReference>
<dbReference type="InterPro" id="IPR051919">
    <property type="entry name" value="W-dependent_AOR"/>
</dbReference>
<dbReference type="Gene3D" id="3.60.9.10">
    <property type="entry name" value="Aldehyde ferredoxin oxidoreductase, N-terminal domain"/>
    <property type="match status" value="1"/>
</dbReference>
<dbReference type="InterPro" id="IPR013984">
    <property type="entry name" value="Ald_Fedxn_OxRdtase_dom2"/>
</dbReference>
<dbReference type="InterPro" id="IPR036021">
    <property type="entry name" value="Tungsten_al_ferr_oxy-like_C"/>
</dbReference>
<dbReference type="PANTHER" id="PTHR30038:SF0">
    <property type="entry name" value="TUNGSTEN-CONTAINING ALDEHYDE FERREDOXIN OXIDOREDUCTASE"/>
    <property type="match status" value="1"/>
</dbReference>
<organism evidence="10">
    <name type="scientific">uncultured Thiotrichaceae bacterium</name>
    <dbReference type="NCBI Taxonomy" id="298394"/>
    <lineage>
        <taxon>Bacteria</taxon>
        <taxon>Pseudomonadati</taxon>
        <taxon>Pseudomonadota</taxon>
        <taxon>Gammaproteobacteria</taxon>
        <taxon>Thiotrichales</taxon>
        <taxon>Thiotrichaceae</taxon>
        <taxon>environmental samples</taxon>
    </lineage>
</organism>
<dbReference type="GO" id="GO:0009055">
    <property type="term" value="F:electron transfer activity"/>
    <property type="evidence" value="ECO:0007669"/>
    <property type="project" value="InterPro"/>
</dbReference>
<dbReference type="PANTHER" id="PTHR30038">
    <property type="entry name" value="ALDEHYDE FERREDOXIN OXIDOREDUCTASE"/>
    <property type="match status" value="1"/>
</dbReference>
<reference evidence="10" key="1">
    <citation type="submission" date="2020-01" db="EMBL/GenBank/DDBJ databases">
        <authorList>
            <person name="Meier V. D."/>
            <person name="Meier V D."/>
        </authorList>
    </citation>
    <scope>NUCLEOTIDE SEQUENCE</scope>
    <source>
        <strain evidence="10">HLG_WM_MAG_08</strain>
    </source>
</reference>
<keyword evidence="6" id="KW-0408">Iron</keyword>
<accession>A0A6S6TH36</accession>
<dbReference type="GO" id="GO:0051539">
    <property type="term" value="F:4 iron, 4 sulfur cluster binding"/>
    <property type="evidence" value="ECO:0007669"/>
    <property type="project" value="UniProtKB-KW"/>
</dbReference>
<dbReference type="Pfam" id="PF02730">
    <property type="entry name" value="AFOR_N"/>
    <property type="match status" value="1"/>
</dbReference>
<evidence type="ECO:0000256" key="2">
    <source>
        <dbReference type="ARBA" id="ARBA00011032"/>
    </source>
</evidence>
<dbReference type="GO" id="GO:0033726">
    <property type="term" value="F:aldehyde ferredoxin oxidoreductase activity"/>
    <property type="evidence" value="ECO:0007669"/>
    <property type="project" value="UniProtKB-EC"/>
</dbReference>
<keyword evidence="4" id="KW-0479">Metal-binding</keyword>
<evidence type="ECO:0000256" key="6">
    <source>
        <dbReference type="ARBA" id="ARBA00023004"/>
    </source>
</evidence>
<sequence length="620" mass="66488">MAWTKKILRVNLTEGTVNAEPLNMEWAQEYLGQRGLATRYFVDEVDATVDALSPENKMIMATGPLTGTMASTGGRYSVICKSPLTGVMACSNSGGFIGAEIKNAGWDMVIFEGKSATPVYLHIENEKAELIPADDLWGKSVWETDELLHQKHQDPQLRIAAVGRSAEQGCLYAAIVNDLHRAAGRSGVGTVMASKNLKAVAVRGNLGVNASSMKDPARFMKEAAEQKKVLAENAVTGQGLPTYGTQVLMNVINELGALPTRNMKEVQFESAHDVSGEAMHEPRKSDGKTNLTTNGACFGCTIACGRISTVDKTHFSVADKPEYWGNSGGLEYEAAWALGPDTGVDDLDALTYVNFLCNEDGMDPISFGSTVAAAMELFEEGAITTETTGGIELKFGSAEALVAIAELTAKGEGFGQDIGMGSKRLCEKYSRPELSMTVKGQEFPAYDPRGIQGMGLAYATSNRGACHLRGYTVSSEVLGIPVKTDPLETDGKPDLVMAFQDATAAVDSAGLCIFTTFAWSLDNIAPQIDAACEGDWSVEKCAEVGARIWNLERDFNNRAGMTAADDTLPKRLLKDAAKVGPASGKVANLGDMLPKYYELRGWDAEGRLTDETRSRYGLPA</sequence>
<dbReference type="InterPro" id="IPR013983">
    <property type="entry name" value="Ald_Fedxn_OxRdtase_N"/>
</dbReference>
<dbReference type="Gene3D" id="1.10.569.10">
    <property type="entry name" value="Aldehyde Ferredoxin Oxidoreductase Protein, subunit A, domain 2"/>
    <property type="match status" value="1"/>
</dbReference>
<evidence type="ECO:0000256" key="4">
    <source>
        <dbReference type="ARBA" id="ARBA00022723"/>
    </source>
</evidence>
<dbReference type="EC" id="1.2.7.5" evidence="10"/>
<keyword evidence="7" id="KW-0411">Iron-sulfur</keyword>
<proteinExistence type="inferred from homology"/>
<evidence type="ECO:0000256" key="8">
    <source>
        <dbReference type="ARBA" id="ARBA00049934"/>
    </source>
</evidence>
<dbReference type="SUPFAM" id="SSF56228">
    <property type="entry name" value="Aldehyde ferredoxin oxidoreductase, N-terminal domain"/>
    <property type="match status" value="1"/>
</dbReference>
<keyword evidence="5 10" id="KW-0560">Oxidoreductase</keyword>
<evidence type="ECO:0000256" key="7">
    <source>
        <dbReference type="ARBA" id="ARBA00023014"/>
    </source>
</evidence>
<evidence type="ECO:0000313" key="10">
    <source>
        <dbReference type="EMBL" id="CAA6818675.1"/>
    </source>
</evidence>
<dbReference type="SUPFAM" id="SSF48310">
    <property type="entry name" value="Aldehyde ferredoxin oxidoreductase, C-terminal domains"/>
    <property type="match status" value="1"/>
</dbReference>
<evidence type="ECO:0000256" key="1">
    <source>
        <dbReference type="ARBA" id="ARBA00001966"/>
    </source>
</evidence>
<dbReference type="GO" id="GO:0046872">
    <property type="term" value="F:metal ion binding"/>
    <property type="evidence" value="ECO:0007669"/>
    <property type="project" value="UniProtKB-KW"/>
</dbReference>
<evidence type="ECO:0000256" key="3">
    <source>
        <dbReference type="ARBA" id="ARBA00022485"/>
    </source>
</evidence>
<feature type="domain" description="Aldehyde ferredoxin oxidoreductase N-terminal" evidence="9">
    <location>
        <begin position="3"/>
        <end position="206"/>
    </location>
</feature>
<comment type="similarity">
    <text evidence="2">Belongs to the AOR/FOR family.</text>
</comment>
<evidence type="ECO:0000256" key="5">
    <source>
        <dbReference type="ARBA" id="ARBA00023002"/>
    </source>
</evidence>
<gene>
    <name evidence="10" type="ORF">HELGO_WM20435</name>
</gene>
<dbReference type="AlphaFoldDB" id="A0A6S6TH36"/>
<dbReference type="InterPro" id="IPR013985">
    <property type="entry name" value="Ald_Fedxn_OxRdtase_dom3"/>
</dbReference>
<dbReference type="SMART" id="SM00790">
    <property type="entry name" value="AFOR_N"/>
    <property type="match status" value="1"/>
</dbReference>
<evidence type="ECO:0000259" key="9">
    <source>
        <dbReference type="SMART" id="SM00790"/>
    </source>
</evidence>
<comment type="cofactor">
    <cofactor evidence="1">
        <name>[4Fe-4S] cluster</name>
        <dbReference type="ChEBI" id="CHEBI:49883"/>
    </cofactor>
</comment>
<comment type="cofactor">
    <cofactor evidence="8">
        <name>tungstopterin</name>
        <dbReference type="ChEBI" id="CHEBI:30402"/>
    </cofactor>
</comment>
<dbReference type="Gene3D" id="1.10.599.10">
    <property type="entry name" value="Aldehyde Ferredoxin Oxidoreductase Protein, subunit A, domain 3"/>
    <property type="match status" value="1"/>
</dbReference>